<dbReference type="Proteomes" id="UP001148299">
    <property type="component" value="Unassembled WGS sequence"/>
</dbReference>
<accession>A0A9W9RZG4</accession>
<organism evidence="2 3">
    <name type="scientific">Penicillium brevicompactum</name>
    <dbReference type="NCBI Taxonomy" id="5074"/>
    <lineage>
        <taxon>Eukaryota</taxon>
        <taxon>Fungi</taxon>
        <taxon>Dikarya</taxon>
        <taxon>Ascomycota</taxon>
        <taxon>Pezizomycotina</taxon>
        <taxon>Eurotiomycetes</taxon>
        <taxon>Eurotiomycetidae</taxon>
        <taxon>Eurotiales</taxon>
        <taxon>Aspergillaceae</taxon>
        <taxon>Penicillium</taxon>
    </lineage>
</organism>
<gene>
    <name evidence="2" type="ORF">N7541_000704</name>
</gene>
<reference evidence="2" key="2">
    <citation type="journal article" date="2023" name="IMA Fungus">
        <title>Comparative genomic study of the Penicillium genus elucidates a diverse pangenome and 15 lateral gene transfer events.</title>
        <authorList>
            <person name="Petersen C."/>
            <person name="Sorensen T."/>
            <person name="Nielsen M.R."/>
            <person name="Sondergaard T.E."/>
            <person name="Sorensen J.L."/>
            <person name="Fitzpatrick D.A."/>
            <person name="Frisvad J.C."/>
            <person name="Nielsen K.L."/>
        </authorList>
    </citation>
    <scope>NUCLEOTIDE SEQUENCE</scope>
    <source>
        <strain evidence="2">IBT 35675</strain>
    </source>
</reference>
<comment type="caution">
    <text evidence="2">The sequence shown here is derived from an EMBL/GenBank/DDBJ whole genome shotgun (WGS) entry which is preliminary data.</text>
</comment>
<sequence>MGFFSRQSGSKSERAPEAPEYNVRLAEYEAKHKPSYYGPNFHRGPEQEEIFDRRRNGEKFPRDHPELRNRAHSYDTTDKHKVSDPYETRPLPWKNQVQADYDRYKYLGHKDRFEPVEEIISRGNNIQFGRNRKPSEQDQRAIHNASVAASKASRMANL</sequence>
<feature type="compositionally biased region" description="Polar residues" evidence="1">
    <location>
        <begin position="1"/>
        <end position="10"/>
    </location>
</feature>
<dbReference type="EMBL" id="JAPZBR010000001">
    <property type="protein sequence ID" value="KAJ5366763.1"/>
    <property type="molecule type" value="Genomic_DNA"/>
</dbReference>
<feature type="region of interest" description="Disordered" evidence="1">
    <location>
        <begin position="1"/>
        <end position="21"/>
    </location>
</feature>
<evidence type="ECO:0000313" key="2">
    <source>
        <dbReference type="EMBL" id="KAJ5366763.1"/>
    </source>
</evidence>
<feature type="region of interest" description="Disordered" evidence="1">
    <location>
        <begin position="125"/>
        <end position="158"/>
    </location>
</feature>
<evidence type="ECO:0000256" key="1">
    <source>
        <dbReference type="SAM" id="MobiDB-lite"/>
    </source>
</evidence>
<feature type="compositionally biased region" description="Basic and acidic residues" evidence="1">
    <location>
        <begin position="55"/>
        <end position="87"/>
    </location>
</feature>
<reference evidence="2" key="1">
    <citation type="submission" date="2022-12" db="EMBL/GenBank/DDBJ databases">
        <authorList>
            <person name="Petersen C."/>
        </authorList>
    </citation>
    <scope>NUCLEOTIDE SEQUENCE</scope>
    <source>
        <strain evidence="2">IBT 35675</strain>
    </source>
</reference>
<feature type="region of interest" description="Disordered" evidence="1">
    <location>
        <begin position="55"/>
        <end position="91"/>
    </location>
</feature>
<keyword evidence="3" id="KW-1185">Reference proteome</keyword>
<protein>
    <submittedName>
        <fullName evidence="2">Uncharacterized protein</fullName>
    </submittedName>
</protein>
<dbReference type="AlphaFoldDB" id="A0A9W9RZG4"/>
<name>A0A9W9RZG4_PENBR</name>
<evidence type="ECO:0000313" key="3">
    <source>
        <dbReference type="Proteomes" id="UP001148299"/>
    </source>
</evidence>
<proteinExistence type="predicted"/>